<protein>
    <submittedName>
        <fullName evidence="1">Cyclase</fullName>
    </submittedName>
</protein>
<organism evidence="1 2">
    <name type="scientific">Streptococcus acidominimus</name>
    <dbReference type="NCBI Taxonomy" id="1326"/>
    <lineage>
        <taxon>Bacteria</taxon>
        <taxon>Bacillati</taxon>
        <taxon>Bacillota</taxon>
        <taxon>Bacilli</taxon>
        <taxon>Lactobacillales</taxon>
        <taxon>Streptococcaceae</taxon>
        <taxon>Streptococcus</taxon>
    </lineage>
</organism>
<sequence length="74" mass="8725">MILAIKLMKKPHYPAFPALEKKTLFTHVDGFFAQQSDWSKRWPNQDAIRNLDDQGIQKTPEWSHDVLVYLIEEV</sequence>
<name>A0A239X2H3_STRAI</name>
<proteinExistence type="predicted"/>
<dbReference type="AlphaFoldDB" id="A0A239X2H3"/>
<dbReference type="Proteomes" id="UP000215144">
    <property type="component" value="Chromosome 1"/>
</dbReference>
<dbReference type="EMBL" id="LT906454">
    <property type="protein sequence ID" value="SNV40719.1"/>
    <property type="molecule type" value="Genomic_DNA"/>
</dbReference>
<gene>
    <name evidence="1" type="ORF">SAMEA4504048_01226</name>
</gene>
<reference evidence="1 2" key="1">
    <citation type="submission" date="2017-06" db="EMBL/GenBank/DDBJ databases">
        <authorList>
            <consortium name="Pathogen Informatics"/>
        </authorList>
    </citation>
    <scope>NUCLEOTIDE SEQUENCE [LARGE SCALE GENOMIC DNA]</scope>
    <source>
        <strain evidence="1 2">NCTC11291</strain>
    </source>
</reference>
<evidence type="ECO:0000313" key="2">
    <source>
        <dbReference type="Proteomes" id="UP000215144"/>
    </source>
</evidence>
<dbReference type="KEGG" id="saco:SAME_01226"/>
<accession>A0A239X2H3</accession>
<evidence type="ECO:0000313" key="1">
    <source>
        <dbReference type="EMBL" id="SNV40719.1"/>
    </source>
</evidence>